<comment type="caution">
    <text evidence="3">The sequence shown here is derived from an EMBL/GenBank/DDBJ whole genome shotgun (WGS) entry which is preliminary data.</text>
</comment>
<dbReference type="InterPro" id="IPR001245">
    <property type="entry name" value="Ser-Thr/Tyr_kinase_cat_dom"/>
</dbReference>
<proteinExistence type="predicted"/>
<dbReference type="SUPFAM" id="SSF56112">
    <property type="entry name" value="Protein kinase-like (PK-like)"/>
    <property type="match status" value="1"/>
</dbReference>
<accession>A0A2U1MRL6</accession>
<dbReference type="InterPro" id="IPR011009">
    <property type="entry name" value="Kinase-like_dom_sf"/>
</dbReference>
<organism evidence="3 4">
    <name type="scientific">Artemisia annua</name>
    <name type="common">Sweet wormwood</name>
    <dbReference type="NCBI Taxonomy" id="35608"/>
    <lineage>
        <taxon>Eukaryota</taxon>
        <taxon>Viridiplantae</taxon>
        <taxon>Streptophyta</taxon>
        <taxon>Embryophyta</taxon>
        <taxon>Tracheophyta</taxon>
        <taxon>Spermatophyta</taxon>
        <taxon>Magnoliopsida</taxon>
        <taxon>eudicotyledons</taxon>
        <taxon>Gunneridae</taxon>
        <taxon>Pentapetalae</taxon>
        <taxon>asterids</taxon>
        <taxon>campanulids</taxon>
        <taxon>Asterales</taxon>
        <taxon>Asteraceae</taxon>
        <taxon>Asteroideae</taxon>
        <taxon>Anthemideae</taxon>
        <taxon>Artemisiinae</taxon>
        <taxon>Artemisia</taxon>
    </lineage>
</organism>
<feature type="domain" description="Serine-threonine/tyrosine-protein kinase catalytic" evidence="2">
    <location>
        <begin position="162"/>
        <end position="239"/>
    </location>
</feature>
<dbReference type="STRING" id="35608.A0A2U1MRL6"/>
<reference evidence="3 4" key="1">
    <citation type="journal article" date="2018" name="Mol. Plant">
        <title>The genome of Artemisia annua provides insight into the evolution of Asteraceae family and artemisinin biosynthesis.</title>
        <authorList>
            <person name="Shen Q."/>
            <person name="Zhang L."/>
            <person name="Liao Z."/>
            <person name="Wang S."/>
            <person name="Yan T."/>
            <person name="Shi P."/>
            <person name="Liu M."/>
            <person name="Fu X."/>
            <person name="Pan Q."/>
            <person name="Wang Y."/>
            <person name="Lv Z."/>
            <person name="Lu X."/>
            <person name="Zhang F."/>
            <person name="Jiang W."/>
            <person name="Ma Y."/>
            <person name="Chen M."/>
            <person name="Hao X."/>
            <person name="Li L."/>
            <person name="Tang Y."/>
            <person name="Lv G."/>
            <person name="Zhou Y."/>
            <person name="Sun X."/>
            <person name="Brodelius P.E."/>
            <person name="Rose J.K.C."/>
            <person name="Tang K."/>
        </authorList>
    </citation>
    <scope>NUCLEOTIDE SEQUENCE [LARGE SCALE GENOMIC DNA]</scope>
    <source>
        <strain evidence="4">cv. Huhao1</strain>
        <tissue evidence="3">Leaf</tissue>
    </source>
</reference>
<evidence type="ECO:0000313" key="3">
    <source>
        <dbReference type="EMBL" id="PWA63915.1"/>
    </source>
</evidence>
<dbReference type="OrthoDB" id="4062651at2759"/>
<dbReference type="Proteomes" id="UP000245207">
    <property type="component" value="Unassembled WGS sequence"/>
</dbReference>
<keyword evidence="4" id="KW-1185">Reference proteome</keyword>
<dbReference type="EMBL" id="PKPP01004530">
    <property type="protein sequence ID" value="PWA63915.1"/>
    <property type="molecule type" value="Genomic_DNA"/>
</dbReference>
<sequence>MRSSEAFVSDFEAKVDKEMLESFGIRPCLFFHVSCVNVLVPITCLMKVFEEFGGSRRIGSGWLSYIVGVVQDCFSFPVVCASANVVSSSLRSPSLPGGRHVVDTYGILPTGVSHGGDATATSHSQAGYTHQTNRPVTLDFEAGIIRHQMTAGDEGSGTLDDVVAKVGDHGLSRTGQRPSQQPRWQRLDVSFFMPGSETSQAVVLVNGSSNKVSDKVDVLSFGVVLWEILTREEPYANMHFGVIIGLQLRNTSLCDKKREQEFRYLAYDNDFVNLHKQHYTQRTQEGKDIWLFIPFEKKIIYHKVSGRSSGLGFVTMSSVEDVGEGVMKFSSYIGFRIVPSNSSFNSFLLNIPLVRFREDSPIAESEGGTCTCRYTFFMVLLKLRQISTIWNIPLVRFREDSPIAESEGVHCILDAPTPLLPGIPTTPERGCSSTATLNEEDLVAITELPATQITPPPGTDESTEKANYQPEGSSQAACKQLFTQVHEQTSEQPILPADTTGQEQKTMPTPPPQLAIAEPEDIPITQAIQNQSTTNGPQQL</sequence>
<keyword evidence="3" id="KW-0418">Kinase</keyword>
<gene>
    <name evidence="3" type="ORF">CTI12_AA348720</name>
</gene>
<protein>
    <submittedName>
        <fullName evidence="3">Serine/threonine-protein kinase HT1</fullName>
    </submittedName>
</protein>
<name>A0A2U1MRL6_ARTAN</name>
<dbReference type="AlphaFoldDB" id="A0A2U1MRL6"/>
<keyword evidence="3" id="KW-0808">Transferase</keyword>
<dbReference type="Pfam" id="PF07714">
    <property type="entry name" value="PK_Tyr_Ser-Thr"/>
    <property type="match status" value="1"/>
</dbReference>
<dbReference type="Gene3D" id="1.10.510.10">
    <property type="entry name" value="Transferase(Phosphotransferase) domain 1"/>
    <property type="match status" value="1"/>
</dbReference>
<feature type="compositionally biased region" description="Polar residues" evidence="1">
    <location>
        <begin position="526"/>
        <end position="540"/>
    </location>
</feature>
<feature type="region of interest" description="Disordered" evidence="1">
    <location>
        <begin position="449"/>
        <end position="540"/>
    </location>
</feature>
<feature type="compositionally biased region" description="Polar residues" evidence="1">
    <location>
        <begin position="470"/>
        <end position="492"/>
    </location>
</feature>
<dbReference type="GO" id="GO:0004672">
    <property type="term" value="F:protein kinase activity"/>
    <property type="evidence" value="ECO:0007669"/>
    <property type="project" value="InterPro"/>
</dbReference>
<evidence type="ECO:0000256" key="1">
    <source>
        <dbReference type="SAM" id="MobiDB-lite"/>
    </source>
</evidence>
<evidence type="ECO:0000259" key="2">
    <source>
        <dbReference type="Pfam" id="PF07714"/>
    </source>
</evidence>
<evidence type="ECO:0000313" key="4">
    <source>
        <dbReference type="Proteomes" id="UP000245207"/>
    </source>
</evidence>